<name>A0A068YC17_ECHMU</name>
<dbReference type="EMBL" id="LN902841">
    <property type="protein sequence ID" value="CDS39856.1"/>
    <property type="molecule type" value="Genomic_DNA"/>
</dbReference>
<proteinExistence type="predicted"/>
<evidence type="ECO:0000313" key="2">
    <source>
        <dbReference type="EMBL" id="CDS39856.1"/>
    </source>
</evidence>
<evidence type="ECO:0000313" key="3">
    <source>
        <dbReference type="Proteomes" id="UP000017246"/>
    </source>
</evidence>
<protein>
    <submittedName>
        <fullName evidence="2">Expressed protein</fullName>
    </submittedName>
</protein>
<feature type="signal peptide" evidence="1">
    <location>
        <begin position="1"/>
        <end position="32"/>
    </location>
</feature>
<keyword evidence="3" id="KW-1185">Reference proteome</keyword>
<dbReference type="AlphaFoldDB" id="A0A068YC17"/>
<feature type="chain" id="PRO_5009741680" evidence="1">
    <location>
        <begin position="33"/>
        <end position="121"/>
    </location>
</feature>
<dbReference type="Proteomes" id="UP000017246">
    <property type="component" value="Unassembled WGS sequence"/>
</dbReference>
<gene>
    <name evidence="2" type="ORF">EmuJ_000740400</name>
</gene>
<evidence type="ECO:0000256" key="1">
    <source>
        <dbReference type="SAM" id="SignalP"/>
    </source>
</evidence>
<dbReference type="PROSITE" id="PS51257">
    <property type="entry name" value="PROKAR_LIPOPROTEIN"/>
    <property type="match status" value="1"/>
</dbReference>
<reference evidence="2" key="1">
    <citation type="journal article" date="2013" name="Nature">
        <title>The genomes of four tapeworm species reveal adaptations to parasitism.</title>
        <authorList>
            <person name="Tsai I.J."/>
            <person name="Zarowiecki M."/>
            <person name="Holroyd N."/>
            <person name="Garciarrubio A."/>
            <person name="Sanchez-Flores A."/>
            <person name="Brooks K.L."/>
            <person name="Tracey A."/>
            <person name="Bobes R.J."/>
            <person name="Fragoso G."/>
            <person name="Sciutto E."/>
            <person name="Aslett M."/>
            <person name="Beasley H."/>
            <person name="Bennett H.M."/>
            <person name="Cai J."/>
            <person name="Camicia F."/>
            <person name="Clark R."/>
            <person name="Cucher M."/>
            <person name="De Silva N."/>
            <person name="Day T.A."/>
            <person name="Deplazes P."/>
            <person name="Estrada K."/>
            <person name="Fernandez C."/>
            <person name="Holland P.W."/>
            <person name="Hou J."/>
            <person name="Hu S."/>
            <person name="Huckvale T."/>
            <person name="Hung S.S."/>
            <person name="Kamenetzky L."/>
            <person name="Keane J.A."/>
            <person name="Kiss F."/>
            <person name="Koziol U."/>
            <person name="Lambert O."/>
            <person name="Liu K."/>
            <person name="Luo X."/>
            <person name="Luo Y."/>
            <person name="Macchiaroli N."/>
            <person name="Nichol S."/>
            <person name="Paps J."/>
            <person name="Parkinson J."/>
            <person name="Pouchkina-Stantcheva N."/>
            <person name="Riddiford N."/>
            <person name="Rosenzvit M."/>
            <person name="Salinas G."/>
            <person name="Wasmuth J.D."/>
            <person name="Zamanian M."/>
            <person name="Zheng Y."/>
            <person name="Cai X."/>
            <person name="Soberon X."/>
            <person name="Olson P.D."/>
            <person name="Laclette J.P."/>
            <person name="Brehm K."/>
            <person name="Berriman M."/>
            <person name="Garciarrubio A."/>
            <person name="Bobes R.J."/>
            <person name="Fragoso G."/>
            <person name="Sanchez-Flores A."/>
            <person name="Estrada K."/>
            <person name="Cevallos M.A."/>
            <person name="Morett E."/>
            <person name="Gonzalez V."/>
            <person name="Portillo T."/>
            <person name="Ochoa-Leyva A."/>
            <person name="Jose M.V."/>
            <person name="Sciutto E."/>
            <person name="Landa A."/>
            <person name="Jimenez L."/>
            <person name="Valdes V."/>
            <person name="Carrero J.C."/>
            <person name="Larralde C."/>
            <person name="Morales-Montor J."/>
            <person name="Limon-Lason J."/>
            <person name="Soberon X."/>
            <person name="Laclette J.P."/>
        </authorList>
    </citation>
    <scope>NUCLEOTIDE SEQUENCE [LARGE SCALE GENOMIC DNA]</scope>
</reference>
<accession>A0A068YC17</accession>
<keyword evidence="1" id="KW-0732">Signal</keyword>
<reference evidence="2" key="2">
    <citation type="submission" date="2015-11" db="EMBL/GenBank/DDBJ databases">
        <authorList>
            <person name="Zhang Y."/>
            <person name="Guo Z."/>
        </authorList>
    </citation>
    <scope>NUCLEOTIDE SEQUENCE</scope>
</reference>
<sequence>MARRTHLANFFIPLLSVFMLQLMSSLPQSTMACKEQFNRLRETVRGLDPCNAQPFPFNLVCKLLRSAATKLPRPLNKETPLLKQQSRLKTDKSPFTQAQSSLPFLSLNLLFSPYFLKVLFF</sequence>
<organism evidence="2 3">
    <name type="scientific">Echinococcus multilocularis</name>
    <name type="common">Fox tapeworm</name>
    <dbReference type="NCBI Taxonomy" id="6211"/>
    <lineage>
        <taxon>Eukaryota</taxon>
        <taxon>Metazoa</taxon>
        <taxon>Spiralia</taxon>
        <taxon>Lophotrochozoa</taxon>
        <taxon>Platyhelminthes</taxon>
        <taxon>Cestoda</taxon>
        <taxon>Eucestoda</taxon>
        <taxon>Cyclophyllidea</taxon>
        <taxon>Taeniidae</taxon>
        <taxon>Echinococcus</taxon>
    </lineage>
</organism>